<sequence length="538" mass="58088">MQGPHPVAPPLVALTKRAMGGMRSVGGRLACLFGIVAALGACAVGPDFTRPEAPVPGSWQNAGDPRVSTQAAADSRWWKAFEDTSLDRLVELAYHQNLPLQVAGLRIVEARAQLGIASGMQYPQMQVAFGNANAVGLSENIAKIGGLPRNYFGYQVGLDAAWELDFWGKYKRGVQAEAAEMLATIADYYSAIVSLSAEIARTYVMIRTFEVLIDQANENVALQEKALEIAESRFRNGATSELDPTQAATLLESTRATIPRRQTALQQARNALSTLLGQSPDTIEPLLVGPKAIPKAPVTVAIDVPAAILRRRPDIRSAELYAAAQCARIGVAKADLYPSFSLAGTIGLDASTRGTASANLFSSGSMFYLAGPRINWAFLNYGRITNAVRVQDARFQQLLVGYRNTVLKAAQEVDDALVGFLNAQAAAAFEQNAVTSAQRSVELAISGYREGAVDYQRVLDAQRSLLQQQNDLTESSSSIATSLIALYKALGGGWELRQNDPVVPERTQNEMKERTDWDDMLGPSRPQEPKKNAAPAKH</sequence>
<dbReference type="RefSeq" id="WP_240488479.1">
    <property type="nucleotide sequence ID" value="NZ_CP012333.1"/>
</dbReference>
<dbReference type="STRING" id="1391654.AKJ09_03241"/>
<accession>A0A0K1PST4</accession>
<dbReference type="EMBL" id="CP012333">
    <property type="protein sequence ID" value="AKU96577.1"/>
    <property type="molecule type" value="Genomic_DNA"/>
</dbReference>
<comment type="subcellular location">
    <subcellularLocation>
        <location evidence="2">Cell membrane</location>
        <topology evidence="2">Lipid-anchor</topology>
    </subcellularLocation>
</comment>
<proteinExistence type="inferred from homology"/>
<dbReference type="AlphaFoldDB" id="A0A0K1PST4"/>
<name>A0A0K1PST4_9BACT</name>
<dbReference type="InterPro" id="IPR003423">
    <property type="entry name" value="OMP_efflux"/>
</dbReference>
<dbReference type="InterPro" id="IPR010131">
    <property type="entry name" value="MdtP/NodT-like"/>
</dbReference>
<keyword evidence="2" id="KW-1134">Transmembrane beta strand</keyword>
<reference evidence="4 5" key="1">
    <citation type="submission" date="2015-08" db="EMBL/GenBank/DDBJ databases">
        <authorList>
            <person name="Babu N.S."/>
            <person name="Beckwith C.J."/>
            <person name="Beseler K.G."/>
            <person name="Brison A."/>
            <person name="Carone J.V."/>
            <person name="Caskin T.P."/>
            <person name="Diamond M."/>
            <person name="Durham M.E."/>
            <person name="Foxe J.M."/>
            <person name="Go M."/>
            <person name="Henderson B.A."/>
            <person name="Jones I.B."/>
            <person name="McGettigan J.A."/>
            <person name="Micheletti S.J."/>
            <person name="Nasrallah M.E."/>
            <person name="Ortiz D."/>
            <person name="Piller C.R."/>
            <person name="Privatt S.R."/>
            <person name="Schneider S.L."/>
            <person name="Sharp S."/>
            <person name="Smith T.C."/>
            <person name="Stanton J.D."/>
            <person name="Ullery H.E."/>
            <person name="Wilson R.J."/>
            <person name="Serrano M.G."/>
            <person name="Buck G."/>
            <person name="Lee V."/>
            <person name="Wang Y."/>
            <person name="Carvalho R."/>
            <person name="Voegtly L."/>
            <person name="Shi R."/>
            <person name="Duckworth R."/>
            <person name="Johnson A."/>
            <person name="Loviza R."/>
            <person name="Walstead R."/>
            <person name="Shah Z."/>
            <person name="Kiflezghi M."/>
            <person name="Wade K."/>
            <person name="Ball S.L."/>
            <person name="Bradley K.W."/>
            <person name="Asai D.J."/>
            <person name="Bowman C.A."/>
            <person name="Russell D.A."/>
            <person name="Pope W.H."/>
            <person name="Jacobs-Sera D."/>
            <person name="Hendrix R.W."/>
            <person name="Hatfull G.F."/>
        </authorList>
    </citation>
    <scope>NUCLEOTIDE SEQUENCE [LARGE SCALE GENOMIC DNA]</scope>
    <source>
        <strain evidence="4 5">DSM 27648</strain>
    </source>
</reference>
<dbReference type="GO" id="GO:0005886">
    <property type="term" value="C:plasma membrane"/>
    <property type="evidence" value="ECO:0007669"/>
    <property type="project" value="UniProtKB-SubCell"/>
</dbReference>
<feature type="region of interest" description="Disordered" evidence="3">
    <location>
        <begin position="499"/>
        <end position="538"/>
    </location>
</feature>
<dbReference type="KEGG" id="llu:AKJ09_03241"/>
<evidence type="ECO:0000256" key="1">
    <source>
        <dbReference type="ARBA" id="ARBA00007613"/>
    </source>
</evidence>
<protein>
    <submittedName>
        <fullName evidence="4">RND efflux system, outer membrane lipoprotein CmeC</fullName>
    </submittedName>
</protein>
<feature type="compositionally biased region" description="Basic and acidic residues" evidence="3">
    <location>
        <begin position="507"/>
        <end position="517"/>
    </location>
</feature>
<evidence type="ECO:0000256" key="3">
    <source>
        <dbReference type="SAM" id="MobiDB-lite"/>
    </source>
</evidence>
<organism evidence="4 5">
    <name type="scientific">Labilithrix luteola</name>
    <dbReference type="NCBI Taxonomy" id="1391654"/>
    <lineage>
        <taxon>Bacteria</taxon>
        <taxon>Pseudomonadati</taxon>
        <taxon>Myxococcota</taxon>
        <taxon>Polyangia</taxon>
        <taxon>Polyangiales</taxon>
        <taxon>Labilitrichaceae</taxon>
        <taxon>Labilithrix</taxon>
    </lineage>
</organism>
<dbReference type="SUPFAM" id="SSF56954">
    <property type="entry name" value="Outer membrane efflux proteins (OEP)"/>
    <property type="match status" value="1"/>
</dbReference>
<dbReference type="Gene3D" id="2.20.200.10">
    <property type="entry name" value="Outer membrane efflux proteins (OEP)"/>
    <property type="match status" value="1"/>
</dbReference>
<dbReference type="NCBIfam" id="TIGR01845">
    <property type="entry name" value="outer_NodT"/>
    <property type="match status" value="1"/>
</dbReference>
<gene>
    <name evidence="4" type="ORF">AKJ09_03241</name>
</gene>
<keyword evidence="2" id="KW-0564">Palmitate</keyword>
<dbReference type="PANTHER" id="PTHR30203">
    <property type="entry name" value="OUTER MEMBRANE CATION EFFLUX PROTEIN"/>
    <property type="match status" value="1"/>
</dbReference>
<keyword evidence="2" id="KW-0472">Membrane</keyword>
<comment type="similarity">
    <text evidence="1 2">Belongs to the outer membrane factor (OMF) (TC 1.B.17) family.</text>
</comment>
<dbReference type="Gene3D" id="1.20.1600.10">
    <property type="entry name" value="Outer membrane efflux proteins (OEP)"/>
    <property type="match status" value="1"/>
</dbReference>
<evidence type="ECO:0000256" key="2">
    <source>
        <dbReference type="RuleBase" id="RU362097"/>
    </source>
</evidence>
<dbReference type="Proteomes" id="UP000064967">
    <property type="component" value="Chromosome"/>
</dbReference>
<keyword evidence="2" id="KW-0812">Transmembrane</keyword>
<evidence type="ECO:0000313" key="5">
    <source>
        <dbReference type="Proteomes" id="UP000064967"/>
    </source>
</evidence>
<keyword evidence="2 4" id="KW-0449">Lipoprotein</keyword>
<dbReference type="GO" id="GO:0015562">
    <property type="term" value="F:efflux transmembrane transporter activity"/>
    <property type="evidence" value="ECO:0007669"/>
    <property type="project" value="InterPro"/>
</dbReference>
<evidence type="ECO:0000313" key="4">
    <source>
        <dbReference type="EMBL" id="AKU96577.1"/>
    </source>
</evidence>
<dbReference type="Pfam" id="PF02321">
    <property type="entry name" value="OEP"/>
    <property type="match status" value="2"/>
</dbReference>
<keyword evidence="5" id="KW-1185">Reference proteome</keyword>